<dbReference type="RefSeq" id="WP_394630231.1">
    <property type="nucleotide sequence ID" value="NZ_JBIHSF010000011.1"/>
</dbReference>
<dbReference type="InterPro" id="IPR029000">
    <property type="entry name" value="Cyclophilin-like_dom_sf"/>
</dbReference>
<dbReference type="Pfam" id="PF05913">
    <property type="entry name" value="MupG_C"/>
    <property type="match status" value="1"/>
</dbReference>
<dbReference type="SUPFAM" id="SSF50891">
    <property type="entry name" value="Cyclophilin-like"/>
    <property type="match status" value="1"/>
</dbReference>
<reference evidence="3 4" key="1">
    <citation type="submission" date="2024-10" db="EMBL/GenBank/DDBJ databases">
        <authorList>
            <person name="Yibar A."/>
            <person name="Saticioglu I.B."/>
            <person name="Duman M."/>
            <person name="Ajmi N."/>
            <person name="Gurler F."/>
            <person name="Ay H."/>
            <person name="Onuk E."/>
            <person name="Guler S."/>
            <person name="Romalde J.L."/>
        </authorList>
    </citation>
    <scope>NUCLEOTIDE SEQUENCE [LARGE SCALE GENOMIC DNA]</scope>
    <source>
        <strain evidence="3 4">1-TCBS-B</strain>
    </source>
</reference>
<feature type="domain" description="6-phospho-N-acetylmuramidase N-terminal" evidence="2">
    <location>
        <begin position="6"/>
        <end position="240"/>
    </location>
</feature>
<feature type="domain" description="6-phospho-N-acetylmuramidase C-terminal" evidence="1">
    <location>
        <begin position="247"/>
        <end position="362"/>
    </location>
</feature>
<evidence type="ECO:0000259" key="2">
    <source>
        <dbReference type="Pfam" id="PF19200"/>
    </source>
</evidence>
<protein>
    <submittedName>
        <fullName evidence="3">DUF871 domain-containing protein</fullName>
    </submittedName>
</protein>
<name>A0ABW7IPH2_9VIBR</name>
<dbReference type="InterPro" id="IPR017853">
    <property type="entry name" value="GH"/>
</dbReference>
<dbReference type="PANTHER" id="PTHR38435">
    <property type="match status" value="1"/>
</dbReference>
<dbReference type="Proteomes" id="UP001607125">
    <property type="component" value="Unassembled WGS sequence"/>
</dbReference>
<dbReference type="SUPFAM" id="SSF51445">
    <property type="entry name" value="(Trans)glycosidases"/>
    <property type="match status" value="1"/>
</dbReference>
<dbReference type="InterPro" id="IPR008589">
    <property type="entry name" value="MupG"/>
</dbReference>
<dbReference type="InterPro" id="IPR013785">
    <property type="entry name" value="Aldolase_TIM"/>
</dbReference>
<sequence>MKTKQLGISVYPQHSDLNEINTYISKASEYGYTRLFTCLLCADGEKGDTFEKFKSVVNHAKSEGMVVIADVDPRVFRELDLSHDDLTFFKEMGLTGIRLDEGFTGFEEAMMTFNDQEMLIEINVSPEQRYLENILSYQPNRDKLVGCHNFYPKKYSGLGWDYFMERSRSFQKEGIRVAAFVNAPSATLGPWPVSEGLCTIEAHRDLSIRTQAKELFNSGVVDDVLIANAFASDEELAALATVNRSLLELDVELYEDTTFIERAIVLNQMHWVRGDINEFTIRSSNTRNLYKGNNIEPKNANPLIIKGDIVVENDRYNKYTGELHIALQDFENTGCSNVVGRINEDNIRFLGNLKPWQKFQLKVNK</sequence>
<dbReference type="Gene3D" id="3.20.20.70">
    <property type="entry name" value="Aldolase class I"/>
    <property type="match status" value="1"/>
</dbReference>
<organism evidence="3 4">
    <name type="scientific">Vibrio barjaei</name>
    <dbReference type="NCBI Taxonomy" id="1676683"/>
    <lineage>
        <taxon>Bacteria</taxon>
        <taxon>Pseudomonadati</taxon>
        <taxon>Pseudomonadota</taxon>
        <taxon>Gammaproteobacteria</taxon>
        <taxon>Vibrionales</taxon>
        <taxon>Vibrionaceae</taxon>
        <taxon>Vibrio</taxon>
    </lineage>
</organism>
<gene>
    <name evidence="3" type="ORF">ACGRH2_24000</name>
</gene>
<comment type="caution">
    <text evidence="3">The sequence shown here is derived from an EMBL/GenBank/DDBJ whole genome shotgun (WGS) entry which is preliminary data.</text>
</comment>
<dbReference type="InterPro" id="IPR043894">
    <property type="entry name" value="MupG_C"/>
</dbReference>
<evidence type="ECO:0000259" key="1">
    <source>
        <dbReference type="Pfam" id="PF05913"/>
    </source>
</evidence>
<proteinExistence type="predicted"/>
<dbReference type="EMBL" id="JBIHSF010000011">
    <property type="protein sequence ID" value="MFH0263468.1"/>
    <property type="molecule type" value="Genomic_DNA"/>
</dbReference>
<dbReference type="Pfam" id="PF19200">
    <property type="entry name" value="MupG_N"/>
    <property type="match status" value="1"/>
</dbReference>
<dbReference type="InterPro" id="IPR043797">
    <property type="entry name" value="MupG_N"/>
</dbReference>
<keyword evidence="4" id="KW-1185">Reference proteome</keyword>
<evidence type="ECO:0000313" key="4">
    <source>
        <dbReference type="Proteomes" id="UP001607125"/>
    </source>
</evidence>
<evidence type="ECO:0000313" key="3">
    <source>
        <dbReference type="EMBL" id="MFH0263468.1"/>
    </source>
</evidence>
<dbReference type="Gene3D" id="2.40.100.10">
    <property type="entry name" value="Cyclophilin-like"/>
    <property type="match status" value="1"/>
</dbReference>
<accession>A0ABW7IPH2</accession>
<dbReference type="PANTHER" id="PTHR38435:SF1">
    <property type="entry name" value="DUF871 DOMAIN-CONTAINING PROTEIN"/>
    <property type="match status" value="1"/>
</dbReference>